<evidence type="ECO:0000256" key="2">
    <source>
        <dbReference type="ARBA" id="ARBA00023125"/>
    </source>
</evidence>
<feature type="transmembrane region" description="Helical" evidence="4">
    <location>
        <begin position="270"/>
        <end position="287"/>
    </location>
</feature>
<dbReference type="CDD" id="cd06170">
    <property type="entry name" value="LuxR_C_like"/>
    <property type="match status" value="1"/>
</dbReference>
<comment type="caution">
    <text evidence="6">The sequence shown here is derived from an EMBL/GenBank/DDBJ whole genome shotgun (WGS) entry which is preliminary data.</text>
</comment>
<sequence length="524" mass="57130">MIISNSLFIPKRPREKRMGVGRKQERYNGRMSMAADNTTRPRKKGPIAIEGARIVGFALLLAWFSASGFLVSSATANSADFLTLVAFTALLFIAAFVGRSRDIRRQATILCSVFSAVAAVGTIVPSFTADSPIISIICSLLTAPGLALLVLGWGSLFSKRSMPTVILETIAAQLLMSAIHLTGCLQPPHLEAVLRGIYLIGSAFMFAIAAKATQPTKLSHLLSGQHDHSQSATKWQPFVRFIIAINLWGAAINLLYNIYRYCAPLDFEDLSAPAALIEIALLGLLLVVASRQRVKDTQLYTIIFATVLLAFLLVPILGIQNTAPFYALFLGFAALSVLTWTLSAQICQAYQLSSNMVYGCAIGSFLGLQIVIARAIARDAFSGITSSPIELNTLCLIGAFASFAAYQLVFNHRSAIWSEPSETMQEAATDHSAEGDACANAEAVADPFERWDDFAALYHLTPRESEVLLLFARGRSYERIQETLVIARGTVNYHMSNAYRKIGISSRQDLLDRLDEAACSNERK</sequence>
<dbReference type="Pfam" id="PF00196">
    <property type="entry name" value="GerE"/>
    <property type="match status" value="1"/>
</dbReference>
<protein>
    <recommendedName>
        <fullName evidence="5">HTH luxR-type domain-containing protein</fullName>
    </recommendedName>
</protein>
<dbReference type="InterPro" id="IPR016032">
    <property type="entry name" value="Sig_transdc_resp-reg_C-effctor"/>
</dbReference>
<keyword evidence="1" id="KW-0805">Transcription regulation</keyword>
<feature type="transmembrane region" description="Helical" evidence="4">
    <location>
        <begin position="389"/>
        <end position="409"/>
    </location>
</feature>
<evidence type="ECO:0000313" key="6">
    <source>
        <dbReference type="EMBL" id="MZG27733.1"/>
    </source>
</evidence>
<feature type="transmembrane region" description="Helical" evidence="4">
    <location>
        <begin position="299"/>
        <end position="319"/>
    </location>
</feature>
<keyword evidence="4" id="KW-0472">Membrane</keyword>
<dbReference type="InterPro" id="IPR000792">
    <property type="entry name" value="Tscrpt_reg_LuxR_C"/>
</dbReference>
<evidence type="ECO:0000259" key="5">
    <source>
        <dbReference type="PROSITE" id="PS50043"/>
    </source>
</evidence>
<accession>A0A6L8Q340</accession>
<dbReference type="GO" id="GO:0006355">
    <property type="term" value="P:regulation of DNA-templated transcription"/>
    <property type="evidence" value="ECO:0007669"/>
    <property type="project" value="InterPro"/>
</dbReference>
<proteinExistence type="predicted"/>
<evidence type="ECO:0000313" key="7">
    <source>
        <dbReference type="Proteomes" id="UP000472380"/>
    </source>
</evidence>
<organism evidence="6 7">
    <name type="scientific">Adlercreutzia equolifaciens</name>
    <dbReference type="NCBI Taxonomy" id="446660"/>
    <lineage>
        <taxon>Bacteria</taxon>
        <taxon>Bacillati</taxon>
        <taxon>Actinomycetota</taxon>
        <taxon>Coriobacteriia</taxon>
        <taxon>Eggerthellales</taxon>
        <taxon>Eggerthellaceae</taxon>
        <taxon>Adlercreutzia</taxon>
    </lineage>
</organism>
<feature type="transmembrane region" description="Helical" evidence="4">
    <location>
        <begin position="133"/>
        <end position="153"/>
    </location>
</feature>
<evidence type="ECO:0000256" key="1">
    <source>
        <dbReference type="ARBA" id="ARBA00023015"/>
    </source>
</evidence>
<evidence type="ECO:0000256" key="4">
    <source>
        <dbReference type="SAM" id="Phobius"/>
    </source>
</evidence>
<dbReference type="InterPro" id="IPR036388">
    <property type="entry name" value="WH-like_DNA-bd_sf"/>
</dbReference>
<feature type="transmembrane region" description="Helical" evidence="4">
    <location>
        <begin position="325"/>
        <end position="344"/>
    </location>
</feature>
<gene>
    <name evidence="6" type="ORF">FM068_03895</name>
</gene>
<keyword evidence="4" id="KW-1133">Transmembrane helix</keyword>
<reference evidence="6 7" key="1">
    <citation type="submission" date="2019-07" db="EMBL/GenBank/DDBJ databases">
        <title>Draft genome sequence of Adlercreutzia equolifaciens IPLA 37004, a human intestinal strain that does not produces equol from daidzein.</title>
        <authorList>
            <person name="Vazquez L."/>
            <person name="Florez A.B."/>
            <person name="Mayo B."/>
        </authorList>
    </citation>
    <scope>NUCLEOTIDE SEQUENCE [LARGE SCALE GENOMIC DNA]</scope>
    <source>
        <strain evidence="6 7">IPLA 37004</strain>
    </source>
</reference>
<dbReference type="PROSITE" id="PS50043">
    <property type="entry name" value="HTH_LUXR_2"/>
    <property type="match status" value="1"/>
</dbReference>
<dbReference type="PANTHER" id="PTHR44688">
    <property type="entry name" value="DNA-BINDING TRANSCRIPTIONAL ACTIVATOR DEVR_DOSR"/>
    <property type="match status" value="1"/>
</dbReference>
<dbReference type="PANTHER" id="PTHR44688:SF16">
    <property type="entry name" value="DNA-BINDING TRANSCRIPTIONAL ACTIVATOR DEVR_DOSR"/>
    <property type="match status" value="1"/>
</dbReference>
<keyword evidence="3" id="KW-0804">Transcription</keyword>
<dbReference type="Proteomes" id="UP000472380">
    <property type="component" value="Unassembled WGS sequence"/>
</dbReference>
<feature type="transmembrane region" description="Helical" evidence="4">
    <location>
        <begin position="356"/>
        <end position="377"/>
    </location>
</feature>
<dbReference type="Gene3D" id="1.10.10.10">
    <property type="entry name" value="Winged helix-like DNA-binding domain superfamily/Winged helix DNA-binding domain"/>
    <property type="match status" value="1"/>
</dbReference>
<dbReference type="GO" id="GO:0003677">
    <property type="term" value="F:DNA binding"/>
    <property type="evidence" value="ECO:0007669"/>
    <property type="project" value="UniProtKB-KW"/>
</dbReference>
<feature type="transmembrane region" description="Helical" evidence="4">
    <location>
        <begin position="238"/>
        <end position="258"/>
    </location>
</feature>
<keyword evidence="2" id="KW-0238">DNA-binding</keyword>
<keyword evidence="4" id="KW-0812">Transmembrane</keyword>
<name>A0A6L8Q340_9ACTN</name>
<dbReference type="EMBL" id="VJNE01000005">
    <property type="protein sequence ID" value="MZG27733.1"/>
    <property type="molecule type" value="Genomic_DNA"/>
</dbReference>
<feature type="transmembrane region" description="Helical" evidence="4">
    <location>
        <begin position="78"/>
        <end position="97"/>
    </location>
</feature>
<feature type="transmembrane region" description="Helical" evidence="4">
    <location>
        <begin position="52"/>
        <end position="72"/>
    </location>
</feature>
<dbReference type="SUPFAM" id="SSF46894">
    <property type="entry name" value="C-terminal effector domain of the bipartite response regulators"/>
    <property type="match status" value="1"/>
</dbReference>
<dbReference type="SMART" id="SM00421">
    <property type="entry name" value="HTH_LUXR"/>
    <property type="match status" value="1"/>
</dbReference>
<feature type="transmembrane region" description="Helical" evidence="4">
    <location>
        <begin position="109"/>
        <end position="127"/>
    </location>
</feature>
<dbReference type="PRINTS" id="PR00038">
    <property type="entry name" value="HTHLUXR"/>
</dbReference>
<evidence type="ECO:0000256" key="3">
    <source>
        <dbReference type="ARBA" id="ARBA00023163"/>
    </source>
</evidence>
<feature type="domain" description="HTH luxR-type" evidence="5">
    <location>
        <begin position="453"/>
        <end position="518"/>
    </location>
</feature>
<dbReference type="AlphaFoldDB" id="A0A6L8Q340"/>